<keyword evidence="2" id="KW-1185">Reference proteome</keyword>
<dbReference type="EMBL" id="JAWDGP010004239">
    <property type="protein sequence ID" value="KAK3766266.1"/>
    <property type="molecule type" value="Genomic_DNA"/>
</dbReference>
<evidence type="ECO:0000313" key="2">
    <source>
        <dbReference type="Proteomes" id="UP001283361"/>
    </source>
</evidence>
<dbReference type="AlphaFoldDB" id="A0AAE0ZCC0"/>
<name>A0AAE0ZCC0_9GAST</name>
<accession>A0AAE0ZCC0</accession>
<sequence length="82" mass="8946">MIDETVTPYRCVLACDSSNKNTSGNEKRPAIRLLLREHAVAVANLQCVCLVLTQCCTLRSDVAAVDDSSLLGQATRSLSWLH</sequence>
<comment type="caution">
    <text evidence="1">The sequence shown here is derived from an EMBL/GenBank/DDBJ whole genome shotgun (WGS) entry which is preliminary data.</text>
</comment>
<proteinExistence type="predicted"/>
<protein>
    <submittedName>
        <fullName evidence="1">Uncharacterized protein</fullName>
    </submittedName>
</protein>
<organism evidence="1 2">
    <name type="scientific">Elysia crispata</name>
    <name type="common">lettuce slug</name>
    <dbReference type="NCBI Taxonomy" id="231223"/>
    <lineage>
        <taxon>Eukaryota</taxon>
        <taxon>Metazoa</taxon>
        <taxon>Spiralia</taxon>
        <taxon>Lophotrochozoa</taxon>
        <taxon>Mollusca</taxon>
        <taxon>Gastropoda</taxon>
        <taxon>Heterobranchia</taxon>
        <taxon>Euthyneura</taxon>
        <taxon>Panpulmonata</taxon>
        <taxon>Sacoglossa</taxon>
        <taxon>Placobranchoidea</taxon>
        <taxon>Plakobranchidae</taxon>
        <taxon>Elysia</taxon>
    </lineage>
</organism>
<gene>
    <name evidence="1" type="ORF">RRG08_044319</name>
</gene>
<dbReference type="Proteomes" id="UP001283361">
    <property type="component" value="Unassembled WGS sequence"/>
</dbReference>
<evidence type="ECO:0000313" key="1">
    <source>
        <dbReference type="EMBL" id="KAK3766266.1"/>
    </source>
</evidence>
<reference evidence="1" key="1">
    <citation type="journal article" date="2023" name="G3 (Bethesda)">
        <title>A reference genome for the long-term kleptoplast-retaining sea slug Elysia crispata morphotype clarki.</title>
        <authorList>
            <person name="Eastman K.E."/>
            <person name="Pendleton A.L."/>
            <person name="Shaikh M.A."/>
            <person name="Suttiyut T."/>
            <person name="Ogas R."/>
            <person name="Tomko P."/>
            <person name="Gavelis G."/>
            <person name="Widhalm J.R."/>
            <person name="Wisecaver J.H."/>
        </authorList>
    </citation>
    <scope>NUCLEOTIDE SEQUENCE</scope>
    <source>
        <strain evidence="1">ECLA1</strain>
    </source>
</reference>